<sequence length="145" mass="14982">MPFAKPRFSVIGVCALAVFAAALSGCTSGQHQVIDANEACVSCHPDGKAVRFWGADVPADVIESGTAVTVRTDAVSVLVCEPAFTSEDGSSFVPVLDSAVSTRGEETIVRLADGLWALCTDHDGSVRAQLVHVSSSSPHAAVVEL</sequence>
<dbReference type="RefSeq" id="WP_123191298.1">
    <property type="nucleotide sequence ID" value="NZ_QICD01000002.1"/>
</dbReference>
<dbReference type="EMBL" id="QICD01000002">
    <property type="protein sequence ID" value="RNL48375.1"/>
    <property type="molecule type" value="Genomic_DNA"/>
</dbReference>
<reference evidence="3" key="1">
    <citation type="submission" date="2018-05" db="EMBL/GenBank/DDBJ databases">
        <title>Genome Sequencing of selected type strains of the family Eggerthellaceae.</title>
        <authorList>
            <person name="Danylec N."/>
            <person name="Stoll D.A."/>
            <person name="Doetsch A."/>
            <person name="Huch M."/>
        </authorList>
    </citation>
    <scope>NUCLEOTIDE SEQUENCE [LARGE SCALE GENOMIC DNA]</scope>
    <source>
        <strain evidence="3">DSM 16106</strain>
    </source>
</reference>
<evidence type="ECO:0000313" key="2">
    <source>
        <dbReference type="EMBL" id="RNL48375.1"/>
    </source>
</evidence>
<feature type="chain" id="PRO_5039354218" evidence="1">
    <location>
        <begin position="25"/>
        <end position="145"/>
    </location>
</feature>
<gene>
    <name evidence="2" type="ORF">DMP08_01815</name>
</gene>
<evidence type="ECO:0000313" key="3">
    <source>
        <dbReference type="Proteomes" id="UP000278632"/>
    </source>
</evidence>
<keyword evidence="3" id="KW-1185">Reference proteome</keyword>
<feature type="signal peptide" evidence="1">
    <location>
        <begin position="1"/>
        <end position="24"/>
    </location>
</feature>
<evidence type="ECO:0000256" key="1">
    <source>
        <dbReference type="SAM" id="SignalP"/>
    </source>
</evidence>
<dbReference type="Proteomes" id="UP000278632">
    <property type="component" value="Unassembled WGS sequence"/>
</dbReference>
<proteinExistence type="predicted"/>
<organism evidence="2 3">
    <name type="scientific">Paraeggerthella hongkongensis</name>
    <dbReference type="NCBI Taxonomy" id="230658"/>
    <lineage>
        <taxon>Bacteria</taxon>
        <taxon>Bacillati</taxon>
        <taxon>Actinomycetota</taxon>
        <taxon>Coriobacteriia</taxon>
        <taxon>Eggerthellales</taxon>
        <taxon>Eggerthellaceae</taxon>
        <taxon>Paraeggerthella</taxon>
    </lineage>
</organism>
<protein>
    <submittedName>
        <fullName evidence="2">Uncharacterized protein</fullName>
    </submittedName>
</protein>
<dbReference type="OrthoDB" id="3175633at2"/>
<comment type="caution">
    <text evidence="2">The sequence shown here is derived from an EMBL/GenBank/DDBJ whole genome shotgun (WGS) entry which is preliminary data.</text>
</comment>
<accession>A0A3N0BK42</accession>
<dbReference type="PROSITE" id="PS51257">
    <property type="entry name" value="PROKAR_LIPOPROTEIN"/>
    <property type="match status" value="1"/>
</dbReference>
<keyword evidence="1" id="KW-0732">Signal</keyword>
<dbReference type="AlphaFoldDB" id="A0A3N0BK42"/>
<name>A0A3N0BK42_9ACTN</name>